<feature type="domain" description="Aspartate/homoserine dehydrogenase NAD-binding" evidence="17">
    <location>
        <begin position="7"/>
        <end position="127"/>
    </location>
</feature>
<evidence type="ECO:0000256" key="1">
    <source>
        <dbReference type="ARBA" id="ARBA00005056"/>
    </source>
</evidence>
<sequence>MNIGLLGFGTIGTGVYELINLQGKSRFPENMEEPVVITKILDKDPNKQVDPSDKHATVVTDPDAIMKDPDIGIVIALCGGMDFEYSMIKRALNSGKHVVTANKAVISEYFEELVELAKENGVMLRYEASVGGGIPIISSLKDQLKLNHISEIKGIFNGTTNFILSKMTAEGADFADTLKVAQEIGFAEADPSADIEGNDVSRKLSILSSLAYGGIIRDEDVRKRPLSDVRAVDIEFCGDNGYVVKYLGHSKQEGDRVYTTVEPVLFPEVSMMSNVSSEFNIVSIVGDVIGELQFYGKGAGKDATANAVVGDALAILKCIENKTFPAPETFETVLNKQGTKAFEGRYYLRADIGDNETLDFILKAVDAVCDGLNIVLSRTHLFITTGSVSAEVFDDLAKKLTARQPNLFYARIYE</sequence>
<dbReference type="Proteomes" id="UP000199652">
    <property type="component" value="Unassembled WGS sequence"/>
</dbReference>
<dbReference type="Gene3D" id="3.30.360.10">
    <property type="entry name" value="Dihydrodipicolinate Reductase, domain 2"/>
    <property type="match status" value="1"/>
</dbReference>
<dbReference type="GO" id="GO:0004412">
    <property type="term" value="F:homoserine dehydrogenase activity"/>
    <property type="evidence" value="ECO:0007669"/>
    <property type="project" value="UniProtKB-EC"/>
</dbReference>
<dbReference type="InterPro" id="IPR036291">
    <property type="entry name" value="NAD(P)-bd_dom_sf"/>
</dbReference>
<dbReference type="FunFam" id="3.30.360.10:FF:000005">
    <property type="entry name" value="Homoserine dehydrogenase"/>
    <property type="match status" value="1"/>
</dbReference>
<evidence type="ECO:0000256" key="7">
    <source>
        <dbReference type="ARBA" id="ARBA00022697"/>
    </source>
</evidence>
<dbReference type="SUPFAM" id="SSF55347">
    <property type="entry name" value="Glyceraldehyde-3-phosphate dehydrogenase-like, C-terminal domain"/>
    <property type="match status" value="1"/>
</dbReference>
<dbReference type="OrthoDB" id="9808167at2"/>
<dbReference type="NCBIfam" id="NF004976">
    <property type="entry name" value="PRK06349.1"/>
    <property type="match status" value="1"/>
</dbReference>
<dbReference type="Pfam" id="PF00742">
    <property type="entry name" value="Homoserine_dh"/>
    <property type="match status" value="1"/>
</dbReference>
<dbReference type="PROSITE" id="PS01042">
    <property type="entry name" value="HOMOSER_DHGENASE"/>
    <property type="match status" value="1"/>
</dbReference>
<evidence type="ECO:0000256" key="6">
    <source>
        <dbReference type="ARBA" id="ARBA00022605"/>
    </source>
</evidence>
<feature type="binding site" evidence="13">
    <location>
        <position position="188"/>
    </location>
    <ligand>
        <name>L-homoserine</name>
        <dbReference type="ChEBI" id="CHEBI:57476"/>
    </ligand>
</feature>
<evidence type="ECO:0000256" key="9">
    <source>
        <dbReference type="ARBA" id="ARBA00023053"/>
    </source>
</evidence>
<comment type="pathway">
    <text evidence="2 14">Amino-acid biosynthesis; L-methionine biosynthesis via de novo pathway; L-homoserine from L-aspartate: step 3/3.</text>
</comment>
<dbReference type="Pfam" id="PF03447">
    <property type="entry name" value="NAD_binding_3"/>
    <property type="match status" value="1"/>
</dbReference>
<keyword evidence="10 14" id="KW-0486">Methionine biosynthesis</keyword>
<dbReference type="PANTHER" id="PTHR43331:SF1">
    <property type="entry name" value="HOMOSERINE DEHYDROGENASE"/>
    <property type="match status" value="1"/>
</dbReference>
<evidence type="ECO:0000313" key="18">
    <source>
        <dbReference type="EMBL" id="SDX79467.1"/>
    </source>
</evidence>
<evidence type="ECO:0000256" key="12">
    <source>
        <dbReference type="PIRSR" id="PIRSR000098-1"/>
    </source>
</evidence>
<evidence type="ECO:0000256" key="14">
    <source>
        <dbReference type="RuleBase" id="RU000579"/>
    </source>
</evidence>
<evidence type="ECO:0000259" key="16">
    <source>
        <dbReference type="Pfam" id="PF00742"/>
    </source>
</evidence>
<evidence type="ECO:0000256" key="11">
    <source>
        <dbReference type="ARBA" id="ARBA00048841"/>
    </source>
</evidence>
<evidence type="ECO:0000256" key="3">
    <source>
        <dbReference type="ARBA" id="ARBA00006753"/>
    </source>
</evidence>
<dbReference type="EMBL" id="FNOU01000007">
    <property type="protein sequence ID" value="SDX79467.1"/>
    <property type="molecule type" value="Genomic_DNA"/>
</dbReference>
<comment type="pathway">
    <text evidence="1 14">Amino-acid biosynthesis; L-threonine biosynthesis; L-threonine from L-aspartate: step 3/5.</text>
</comment>
<comment type="catalytic activity">
    <reaction evidence="11">
        <text>L-homoserine + NADP(+) = L-aspartate 4-semialdehyde + NADPH + H(+)</text>
        <dbReference type="Rhea" id="RHEA:15761"/>
        <dbReference type="ChEBI" id="CHEBI:15378"/>
        <dbReference type="ChEBI" id="CHEBI:57476"/>
        <dbReference type="ChEBI" id="CHEBI:57783"/>
        <dbReference type="ChEBI" id="CHEBI:58349"/>
        <dbReference type="ChEBI" id="CHEBI:537519"/>
        <dbReference type="EC" id="1.1.1.3"/>
    </reaction>
    <physiologicalReaction direction="right-to-left" evidence="11">
        <dbReference type="Rhea" id="RHEA:15763"/>
    </physiologicalReaction>
</comment>
<dbReference type="SUPFAM" id="SSF51735">
    <property type="entry name" value="NAD(P)-binding Rossmann-fold domains"/>
    <property type="match status" value="1"/>
</dbReference>
<dbReference type="PANTHER" id="PTHR43331">
    <property type="entry name" value="HOMOSERINE DEHYDROGENASE"/>
    <property type="match status" value="1"/>
</dbReference>
<feature type="domain" description="Homoserine dehydrogenase catalytic" evidence="16">
    <location>
        <begin position="135"/>
        <end position="312"/>
    </location>
</feature>
<evidence type="ECO:0000256" key="10">
    <source>
        <dbReference type="ARBA" id="ARBA00023167"/>
    </source>
</evidence>
<gene>
    <name evidence="18" type="ORF">SAMN04488579_107118</name>
</gene>
<evidence type="ECO:0000256" key="13">
    <source>
        <dbReference type="PIRSR" id="PIRSR000098-2"/>
    </source>
</evidence>
<dbReference type="GO" id="GO:0009088">
    <property type="term" value="P:threonine biosynthetic process"/>
    <property type="evidence" value="ECO:0007669"/>
    <property type="project" value="UniProtKB-UniPathway"/>
</dbReference>
<evidence type="ECO:0000256" key="15">
    <source>
        <dbReference type="RuleBase" id="RU004171"/>
    </source>
</evidence>
<protein>
    <recommendedName>
        <fullName evidence="5 14">Homoserine dehydrogenase</fullName>
        <ecNumber evidence="4 14">1.1.1.3</ecNumber>
    </recommendedName>
</protein>
<dbReference type="EC" id="1.1.1.3" evidence="4 14"/>
<accession>A0A1H3ELM6</accession>
<keyword evidence="19" id="KW-1185">Reference proteome</keyword>
<organism evidence="18 19">
    <name type="scientific">Eubacterium barkeri</name>
    <name type="common">Clostridium barkeri</name>
    <dbReference type="NCBI Taxonomy" id="1528"/>
    <lineage>
        <taxon>Bacteria</taxon>
        <taxon>Bacillati</taxon>
        <taxon>Bacillota</taxon>
        <taxon>Clostridia</taxon>
        <taxon>Eubacteriales</taxon>
        <taxon>Eubacteriaceae</taxon>
        <taxon>Eubacterium</taxon>
    </lineage>
</organism>
<dbReference type="InterPro" id="IPR005106">
    <property type="entry name" value="Asp/hSer_DH_NAD-bd"/>
</dbReference>
<keyword evidence="13 14" id="KW-0521">NADP</keyword>
<evidence type="ECO:0000256" key="2">
    <source>
        <dbReference type="ARBA" id="ARBA00005062"/>
    </source>
</evidence>
<dbReference type="STRING" id="1528.SAMN04488579_107118"/>
<reference evidence="19" key="1">
    <citation type="submission" date="2016-10" db="EMBL/GenBank/DDBJ databases">
        <authorList>
            <person name="Varghese N."/>
            <person name="Submissions S."/>
        </authorList>
    </citation>
    <scope>NUCLEOTIDE SEQUENCE [LARGE SCALE GENOMIC DNA]</scope>
    <source>
        <strain evidence="19">VPI 5359</strain>
    </source>
</reference>
<keyword evidence="7 14" id="KW-0791">Threonine biosynthesis</keyword>
<feature type="binding site" evidence="13">
    <location>
        <begin position="6"/>
        <end position="13"/>
    </location>
    <ligand>
        <name>NADP(+)</name>
        <dbReference type="ChEBI" id="CHEBI:58349"/>
    </ligand>
</feature>
<evidence type="ECO:0000313" key="19">
    <source>
        <dbReference type="Proteomes" id="UP000199652"/>
    </source>
</evidence>
<dbReference type="GO" id="GO:0009086">
    <property type="term" value="P:methionine biosynthetic process"/>
    <property type="evidence" value="ECO:0007669"/>
    <property type="project" value="UniProtKB-KW"/>
</dbReference>
<keyword evidence="6 14" id="KW-0028">Amino-acid biosynthesis</keyword>
<evidence type="ECO:0000256" key="8">
    <source>
        <dbReference type="ARBA" id="ARBA00023002"/>
    </source>
</evidence>
<evidence type="ECO:0000259" key="17">
    <source>
        <dbReference type="Pfam" id="PF03447"/>
    </source>
</evidence>
<dbReference type="RefSeq" id="WP_090244518.1">
    <property type="nucleotide sequence ID" value="NZ_FNOU01000007.1"/>
</dbReference>
<dbReference type="Gene3D" id="3.40.50.720">
    <property type="entry name" value="NAD(P)-binding Rossmann-like Domain"/>
    <property type="match status" value="1"/>
</dbReference>
<dbReference type="InterPro" id="IPR016204">
    <property type="entry name" value="HDH"/>
</dbReference>
<proteinExistence type="inferred from homology"/>
<evidence type="ECO:0000256" key="4">
    <source>
        <dbReference type="ARBA" id="ARBA00013213"/>
    </source>
</evidence>
<dbReference type="PIRSF" id="PIRSF000098">
    <property type="entry name" value="Homoser_dehydrog"/>
    <property type="match status" value="1"/>
</dbReference>
<dbReference type="UniPathway" id="UPA00051">
    <property type="reaction ID" value="UER00465"/>
</dbReference>
<comment type="similarity">
    <text evidence="3 15">Belongs to the homoserine dehydrogenase family.</text>
</comment>
<feature type="binding site" evidence="13">
    <location>
        <position position="103"/>
    </location>
    <ligand>
        <name>NADPH</name>
        <dbReference type="ChEBI" id="CHEBI:57783"/>
    </ligand>
</feature>
<dbReference type="InterPro" id="IPR019811">
    <property type="entry name" value="HDH_CS"/>
</dbReference>
<feature type="active site" description="Proton donor" evidence="12">
    <location>
        <position position="203"/>
    </location>
</feature>
<dbReference type="InterPro" id="IPR001342">
    <property type="entry name" value="HDH_cat"/>
</dbReference>
<name>A0A1H3ELM6_EUBBA</name>
<dbReference type="Gene3D" id="3.30.70.260">
    <property type="match status" value="1"/>
</dbReference>
<keyword evidence="9" id="KW-0915">Sodium</keyword>
<dbReference type="AlphaFoldDB" id="A0A1H3ELM6"/>
<dbReference type="UniPathway" id="UPA00050">
    <property type="reaction ID" value="UER00063"/>
</dbReference>
<keyword evidence="8 14" id="KW-0560">Oxidoreductase</keyword>
<dbReference type="GO" id="GO:0050661">
    <property type="term" value="F:NADP binding"/>
    <property type="evidence" value="ECO:0007669"/>
    <property type="project" value="InterPro"/>
</dbReference>
<evidence type="ECO:0000256" key="5">
    <source>
        <dbReference type="ARBA" id="ARBA00013376"/>
    </source>
</evidence>